<dbReference type="Gene3D" id="3.90.79.10">
    <property type="entry name" value="Nucleoside Triphosphate Pyrophosphohydrolase"/>
    <property type="match status" value="1"/>
</dbReference>
<comment type="caution">
    <text evidence="5">The sequence shown here is derived from an EMBL/GenBank/DDBJ whole genome shotgun (WGS) entry which is preliminary data.</text>
</comment>
<reference evidence="5 6" key="1">
    <citation type="journal article" date="2017" name="Int. J. Syst. Evol. Microbiol.">
        <title>Photobacterium alginatilyticum sp. nov., a marine bacterium isolated from bottom seawater.</title>
        <authorList>
            <person name="Wang X."/>
            <person name="Wang Y."/>
            <person name="Yang X."/>
            <person name="Sun H."/>
            <person name="Li B."/>
            <person name="Zhang X.H."/>
        </authorList>
    </citation>
    <scope>NUCLEOTIDE SEQUENCE [LARGE SCALE GENOMIC DNA]</scope>
    <source>
        <strain evidence="5 6">P03D4</strain>
    </source>
</reference>
<dbReference type="PANTHER" id="PTHR43736:SF1">
    <property type="entry name" value="DIHYDRONEOPTERIN TRIPHOSPHATE DIPHOSPHATASE"/>
    <property type="match status" value="1"/>
</dbReference>
<dbReference type="SUPFAM" id="SSF55811">
    <property type="entry name" value="Nudix"/>
    <property type="match status" value="1"/>
</dbReference>
<comment type="cofactor">
    <cofactor evidence="1">
        <name>Mg(2+)</name>
        <dbReference type="ChEBI" id="CHEBI:18420"/>
    </cofactor>
</comment>
<keyword evidence="6" id="KW-1185">Reference proteome</keyword>
<feature type="domain" description="Nudix hydrolase" evidence="4">
    <location>
        <begin position="29"/>
        <end position="165"/>
    </location>
</feature>
<evidence type="ECO:0000256" key="3">
    <source>
        <dbReference type="RuleBase" id="RU003476"/>
    </source>
</evidence>
<sequence>MYCPSCGQPTFSPQSEKSFQCSQCDFTFFQNTASAVLAVIRCQDEILVATRAREPGKGMWDFPGGFVDHDESLEQALHRELQEELNFQPAPDKANYFGSYPNTYVYKNVEYKTCDAFFAVDLANKPELTAGDDVAGVAWVKITELAPEKFAFASVKKALALYLAK</sequence>
<dbReference type="InterPro" id="IPR020084">
    <property type="entry name" value="NUDIX_hydrolase_CS"/>
</dbReference>
<comment type="similarity">
    <text evidence="3">Belongs to the Nudix hydrolase family.</text>
</comment>
<dbReference type="PANTHER" id="PTHR43736">
    <property type="entry name" value="ADP-RIBOSE PYROPHOSPHATASE"/>
    <property type="match status" value="1"/>
</dbReference>
<proteinExistence type="inferred from homology"/>
<dbReference type="InterPro" id="IPR000086">
    <property type="entry name" value="NUDIX_hydrolase_dom"/>
</dbReference>
<dbReference type="RefSeq" id="WP_160650138.1">
    <property type="nucleotide sequence ID" value="NZ_RSEJ01000007.1"/>
</dbReference>
<evidence type="ECO:0000256" key="1">
    <source>
        <dbReference type="ARBA" id="ARBA00001946"/>
    </source>
</evidence>
<dbReference type="PRINTS" id="PR00502">
    <property type="entry name" value="NUDIXFAMILY"/>
</dbReference>
<evidence type="ECO:0000313" key="5">
    <source>
        <dbReference type="EMBL" id="NBI52630.1"/>
    </source>
</evidence>
<dbReference type="Proteomes" id="UP000738517">
    <property type="component" value="Unassembled WGS sequence"/>
</dbReference>
<dbReference type="PROSITE" id="PS00893">
    <property type="entry name" value="NUDIX_BOX"/>
    <property type="match status" value="1"/>
</dbReference>
<evidence type="ECO:0000313" key="6">
    <source>
        <dbReference type="Proteomes" id="UP000738517"/>
    </source>
</evidence>
<dbReference type="CDD" id="cd04681">
    <property type="entry name" value="NUDIX_Hydrolase"/>
    <property type="match status" value="1"/>
</dbReference>
<dbReference type="PROSITE" id="PS51462">
    <property type="entry name" value="NUDIX"/>
    <property type="match status" value="1"/>
</dbReference>
<evidence type="ECO:0000259" key="4">
    <source>
        <dbReference type="PROSITE" id="PS51462"/>
    </source>
</evidence>
<accession>A0ABW9YGR5</accession>
<protein>
    <submittedName>
        <fullName evidence="5">NUDIX domain-containing protein</fullName>
    </submittedName>
</protein>
<dbReference type="Pfam" id="PF00293">
    <property type="entry name" value="NUDIX"/>
    <property type="match status" value="1"/>
</dbReference>
<dbReference type="InterPro" id="IPR015797">
    <property type="entry name" value="NUDIX_hydrolase-like_dom_sf"/>
</dbReference>
<gene>
    <name evidence="5" type="ORF">EIZ48_08595</name>
</gene>
<organism evidence="5 6">
    <name type="scientific">Photobacterium alginatilyticum</name>
    <dbReference type="NCBI Taxonomy" id="1775171"/>
    <lineage>
        <taxon>Bacteria</taxon>
        <taxon>Pseudomonadati</taxon>
        <taxon>Pseudomonadota</taxon>
        <taxon>Gammaproteobacteria</taxon>
        <taxon>Vibrionales</taxon>
        <taxon>Vibrionaceae</taxon>
        <taxon>Photobacterium</taxon>
    </lineage>
</organism>
<name>A0ABW9YGR5_9GAMM</name>
<evidence type="ECO:0000256" key="2">
    <source>
        <dbReference type="ARBA" id="ARBA00022801"/>
    </source>
</evidence>
<dbReference type="InterPro" id="IPR020476">
    <property type="entry name" value="Nudix_hydrolase"/>
</dbReference>
<dbReference type="EMBL" id="RSEJ01000007">
    <property type="protein sequence ID" value="NBI52630.1"/>
    <property type="molecule type" value="Genomic_DNA"/>
</dbReference>
<keyword evidence="2 3" id="KW-0378">Hydrolase</keyword>